<dbReference type="FunFam" id="2.60.11.10:FF:000004">
    <property type="entry name" value="Cytochrome c oxidase subunit 5B"/>
    <property type="match status" value="1"/>
</dbReference>
<dbReference type="Gene3D" id="2.60.11.10">
    <property type="entry name" value="Cytochrome c oxidase, subunit Vb"/>
    <property type="match status" value="1"/>
</dbReference>
<evidence type="ECO:0000313" key="4">
    <source>
        <dbReference type="Proteomes" id="UP000694925"/>
    </source>
</evidence>
<dbReference type="Pfam" id="PF01215">
    <property type="entry name" value="COX5B"/>
    <property type="match status" value="1"/>
</dbReference>
<feature type="binding site" evidence="3">
    <location>
        <position position="108"/>
    </location>
    <ligand>
        <name>Zn(2+)</name>
        <dbReference type="ChEBI" id="CHEBI:29105"/>
    </ligand>
</feature>
<proteinExistence type="predicted"/>
<evidence type="ECO:0000256" key="2">
    <source>
        <dbReference type="ARBA" id="ARBA00022833"/>
    </source>
</evidence>
<evidence type="ECO:0000256" key="3">
    <source>
        <dbReference type="PIRSR" id="PIRSR602124-1"/>
    </source>
</evidence>
<feature type="binding site" evidence="3">
    <location>
        <position position="110"/>
    </location>
    <ligand>
        <name>Zn(2+)</name>
        <dbReference type="ChEBI" id="CHEBI:29105"/>
    </ligand>
</feature>
<reference evidence="5" key="1">
    <citation type="submission" date="2025-08" db="UniProtKB">
        <authorList>
            <consortium name="RefSeq"/>
        </authorList>
    </citation>
    <scope>IDENTIFICATION</scope>
    <source>
        <tissue evidence="5">Whole body</tissue>
    </source>
</reference>
<evidence type="ECO:0000313" key="5">
    <source>
        <dbReference type="RefSeq" id="XP_017888443.1"/>
    </source>
</evidence>
<dbReference type="GeneID" id="108629953"/>
<dbReference type="Proteomes" id="UP000694925">
    <property type="component" value="Unplaced"/>
</dbReference>
<protein>
    <submittedName>
        <fullName evidence="5">Cytochrome c oxidase subunit 5B, mitochondrial-like</fullName>
    </submittedName>
</protein>
<name>A0AAJ7NCH7_9HYME</name>
<dbReference type="PANTHER" id="PTHR10122:SF0">
    <property type="entry name" value="CYTOCHROME C OXIDASE SUBUNIT 5B, ISOFORM A-RELATED"/>
    <property type="match status" value="1"/>
</dbReference>
<dbReference type="GO" id="GO:0046872">
    <property type="term" value="F:metal ion binding"/>
    <property type="evidence" value="ECO:0007669"/>
    <property type="project" value="UniProtKB-KW"/>
</dbReference>
<dbReference type="SUPFAM" id="SSF57802">
    <property type="entry name" value="Rubredoxin-like"/>
    <property type="match status" value="1"/>
</dbReference>
<dbReference type="AlphaFoldDB" id="A0AAJ7NCH7"/>
<keyword evidence="1 3" id="KW-0479">Metal-binding</keyword>
<evidence type="ECO:0000256" key="1">
    <source>
        <dbReference type="ARBA" id="ARBA00022723"/>
    </source>
</evidence>
<sequence length="122" mass="13907">MAWLCSRVAFQTCRRTFSRNAIRFSSKDEFPDPLDHATGLEKRELLAAAAGNFDPYHMKAIEISRDSTKDTPNLVPSAFKSRIVGCICEPDSAHVNWMWLHDGQPRRCECGHWFKLTQVAPL</sequence>
<dbReference type="GO" id="GO:0045277">
    <property type="term" value="C:respiratory chain complex IV"/>
    <property type="evidence" value="ECO:0007669"/>
    <property type="project" value="InterPro"/>
</dbReference>
<dbReference type="KEGG" id="ccal:108629953"/>
<dbReference type="InterPro" id="IPR036972">
    <property type="entry name" value="Cyt_c_oxidase_su5b_sf"/>
</dbReference>
<dbReference type="InterPro" id="IPR002124">
    <property type="entry name" value="Cyt_c_oxidase_su5b"/>
</dbReference>
<dbReference type="PROSITE" id="PS51359">
    <property type="entry name" value="COX5B_2"/>
    <property type="match status" value="1"/>
</dbReference>
<dbReference type="CDD" id="cd00924">
    <property type="entry name" value="Cyt_c_Oxidase_Vb"/>
    <property type="match status" value="1"/>
</dbReference>
<organism evidence="4 5">
    <name type="scientific">Ceratina calcarata</name>
    <dbReference type="NCBI Taxonomy" id="156304"/>
    <lineage>
        <taxon>Eukaryota</taxon>
        <taxon>Metazoa</taxon>
        <taxon>Ecdysozoa</taxon>
        <taxon>Arthropoda</taxon>
        <taxon>Hexapoda</taxon>
        <taxon>Insecta</taxon>
        <taxon>Pterygota</taxon>
        <taxon>Neoptera</taxon>
        <taxon>Endopterygota</taxon>
        <taxon>Hymenoptera</taxon>
        <taxon>Apocrita</taxon>
        <taxon>Aculeata</taxon>
        <taxon>Apoidea</taxon>
        <taxon>Anthophila</taxon>
        <taxon>Apidae</taxon>
        <taxon>Ceratina</taxon>
        <taxon>Zadontomerus</taxon>
    </lineage>
</organism>
<feature type="binding site" evidence="3">
    <location>
        <position position="88"/>
    </location>
    <ligand>
        <name>Zn(2+)</name>
        <dbReference type="ChEBI" id="CHEBI:29105"/>
    </ligand>
</feature>
<dbReference type="GO" id="GO:0005740">
    <property type="term" value="C:mitochondrial envelope"/>
    <property type="evidence" value="ECO:0007669"/>
    <property type="project" value="InterPro"/>
</dbReference>
<dbReference type="PANTHER" id="PTHR10122">
    <property type="entry name" value="CYTOCHROME C OXIDASE SUBUNIT 5B, MITOCHONDRIAL"/>
    <property type="match status" value="1"/>
</dbReference>
<accession>A0AAJ7NCH7</accession>
<dbReference type="GO" id="GO:0006123">
    <property type="term" value="P:mitochondrial electron transport, cytochrome c to oxygen"/>
    <property type="evidence" value="ECO:0007669"/>
    <property type="project" value="InterPro"/>
</dbReference>
<keyword evidence="4" id="KW-1185">Reference proteome</keyword>
<keyword evidence="2 3" id="KW-0862">Zinc</keyword>
<feature type="binding site" evidence="3">
    <location>
        <position position="86"/>
    </location>
    <ligand>
        <name>Zn(2+)</name>
        <dbReference type="ChEBI" id="CHEBI:29105"/>
    </ligand>
</feature>
<dbReference type="RefSeq" id="XP_017888443.1">
    <property type="nucleotide sequence ID" value="XM_018032954.2"/>
</dbReference>
<gene>
    <name evidence="5" type="primary">LOC108629953</name>
</gene>